<dbReference type="Gene3D" id="3.50.50.60">
    <property type="entry name" value="FAD/NAD(P)-binding domain"/>
    <property type="match status" value="1"/>
</dbReference>
<dbReference type="Pfam" id="PF13738">
    <property type="entry name" value="Pyr_redox_3"/>
    <property type="match status" value="1"/>
</dbReference>
<dbReference type="SUPFAM" id="SSF51905">
    <property type="entry name" value="FAD/NAD(P)-binding domain"/>
    <property type="match status" value="2"/>
</dbReference>
<keyword evidence="2" id="KW-0274">FAD</keyword>
<dbReference type="PANTHER" id="PTHR23023">
    <property type="entry name" value="DIMETHYLANILINE MONOOXYGENASE"/>
    <property type="match status" value="1"/>
</dbReference>
<evidence type="ECO:0000313" key="5">
    <source>
        <dbReference type="Proteomes" id="UP000326924"/>
    </source>
</evidence>
<dbReference type="InParanoid" id="A0A5J5EZP2"/>
<evidence type="ECO:0000313" key="4">
    <source>
        <dbReference type="EMBL" id="KAA8907994.1"/>
    </source>
</evidence>
<sequence>MDFDLVIIGAGWHGLVSAKTYLEVNPGARVLILEKSPTIGGVWARHRLYPGLKTNNMLGTYEASDFPMTTHDFGVKPGEHIPGDVVHEYLKKYAEKFDILKLCRFGENVTTAEKLDNKGWRLTVETSSSGDRIVSTAKLVVATGLTSEPFLPAFVGAADFAAPIIHCGHLLEQSEALFADAKNVVVFGGTKSAWDAAYAFATRGIHVDWVIRESGHGPCWMAPPYVTPLKKWLEKLVTTRFLTWLSPCVWGDADGFKAARGFLHGTAIGRAITRAFWGILGSDVVALNGYDKHPETAKLKPWVDAFWIAAGLSILNYPTNFFDLVKEGKISVHIGEIDFLSAKTVHLSSTQQAAPDTEPAKTLHADALICSTGWKFHPPMTFTDRSGSAIDTQLGLPHHSPEAEADDPALKQADAEIFARFPMLKDQPKLNPKLKPLAAETKDLNRGFSLYRFMVPPALIHDRTIVFNGMLTTICTPMVAQAQALWLTAYLSGKLRAEDPDQVARETVLHARFGRWRYPGGFGARYPDFVFDAVPYIDLLLADVGLSGRRKGGIVAECFHPYGPEDYRGLVQEWLQKENDMA</sequence>
<protein>
    <recommendedName>
        <fullName evidence="6">FAD/NAD(P)-binding domain-containing protein</fullName>
    </recommendedName>
</protein>
<keyword evidence="3" id="KW-0560">Oxidoreductase</keyword>
<evidence type="ECO:0000256" key="3">
    <source>
        <dbReference type="ARBA" id="ARBA00023002"/>
    </source>
</evidence>
<comment type="caution">
    <text evidence="4">The sequence shown here is derived from an EMBL/GenBank/DDBJ whole genome shotgun (WGS) entry which is preliminary data.</text>
</comment>
<evidence type="ECO:0008006" key="6">
    <source>
        <dbReference type="Google" id="ProtNLM"/>
    </source>
</evidence>
<dbReference type="AlphaFoldDB" id="A0A5J5EZP2"/>
<keyword evidence="1" id="KW-0285">Flavoprotein</keyword>
<accession>A0A5J5EZP2</accession>
<dbReference type="InterPro" id="IPR050346">
    <property type="entry name" value="FMO-like"/>
</dbReference>
<dbReference type="FunFam" id="3.50.50.60:FF:000258">
    <property type="entry name" value="Flavin-binding monooxygenase-like protein (AFU_orthologue AFUA_6G01900)"/>
    <property type="match status" value="1"/>
</dbReference>
<dbReference type="EMBL" id="VXIS01000074">
    <property type="protein sequence ID" value="KAA8907994.1"/>
    <property type="molecule type" value="Genomic_DNA"/>
</dbReference>
<organism evidence="4 5">
    <name type="scientific">Sphaerosporella brunnea</name>
    <dbReference type="NCBI Taxonomy" id="1250544"/>
    <lineage>
        <taxon>Eukaryota</taxon>
        <taxon>Fungi</taxon>
        <taxon>Dikarya</taxon>
        <taxon>Ascomycota</taxon>
        <taxon>Pezizomycotina</taxon>
        <taxon>Pezizomycetes</taxon>
        <taxon>Pezizales</taxon>
        <taxon>Pyronemataceae</taxon>
        <taxon>Sphaerosporella</taxon>
    </lineage>
</organism>
<gene>
    <name evidence="4" type="ORF">FN846DRAFT_946278</name>
</gene>
<dbReference type="Proteomes" id="UP000326924">
    <property type="component" value="Unassembled WGS sequence"/>
</dbReference>
<keyword evidence="5" id="KW-1185">Reference proteome</keyword>
<evidence type="ECO:0000256" key="2">
    <source>
        <dbReference type="ARBA" id="ARBA00022827"/>
    </source>
</evidence>
<dbReference type="OrthoDB" id="2915840at2759"/>
<reference evidence="4 5" key="1">
    <citation type="submission" date="2019-09" db="EMBL/GenBank/DDBJ databases">
        <title>Draft genome of the ectomycorrhizal ascomycete Sphaerosporella brunnea.</title>
        <authorList>
            <consortium name="DOE Joint Genome Institute"/>
            <person name="Benucci G.M."/>
            <person name="Marozzi G."/>
            <person name="Antonielli L."/>
            <person name="Sanchez S."/>
            <person name="Marco P."/>
            <person name="Wang X."/>
            <person name="Falini L.B."/>
            <person name="Barry K."/>
            <person name="Haridas S."/>
            <person name="Lipzen A."/>
            <person name="Labutti K."/>
            <person name="Grigoriev I.V."/>
            <person name="Murat C."/>
            <person name="Martin F."/>
            <person name="Albertini E."/>
            <person name="Donnini D."/>
            <person name="Bonito G."/>
        </authorList>
    </citation>
    <scope>NUCLEOTIDE SEQUENCE [LARGE SCALE GENOMIC DNA]</scope>
    <source>
        <strain evidence="4 5">Sb_GMNB300</strain>
    </source>
</reference>
<proteinExistence type="predicted"/>
<name>A0A5J5EZP2_9PEZI</name>
<dbReference type="GO" id="GO:0016491">
    <property type="term" value="F:oxidoreductase activity"/>
    <property type="evidence" value="ECO:0007669"/>
    <property type="project" value="UniProtKB-KW"/>
</dbReference>
<dbReference type="InterPro" id="IPR036188">
    <property type="entry name" value="FAD/NAD-bd_sf"/>
</dbReference>
<evidence type="ECO:0000256" key="1">
    <source>
        <dbReference type="ARBA" id="ARBA00022630"/>
    </source>
</evidence>